<sequence>MYQVSITVADGKVTNVAMVQNGLSDEESMQIKSKAIPTLISQVLSSQSPKVSYVSGASYTSQGFASSVSSAFTKAGL</sequence>
<dbReference type="EMBL" id="JAUHPV010000006">
    <property type="protein sequence ID" value="MDN4473550.1"/>
    <property type="molecule type" value="Genomic_DNA"/>
</dbReference>
<feature type="domain" description="FMN-binding" evidence="1">
    <location>
        <begin position="1"/>
        <end position="75"/>
    </location>
</feature>
<name>A0ABT8G348_9MICO</name>
<proteinExistence type="predicted"/>
<evidence type="ECO:0000313" key="2">
    <source>
        <dbReference type="EMBL" id="MDN4473550.1"/>
    </source>
</evidence>
<dbReference type="InterPro" id="IPR007329">
    <property type="entry name" value="FMN-bd"/>
</dbReference>
<reference evidence="2" key="1">
    <citation type="submission" date="2023-06" db="EMBL/GenBank/DDBJ databases">
        <title>SYSU T00b26.</title>
        <authorList>
            <person name="Gao L."/>
            <person name="Fang B.-Z."/>
            <person name="Li W.-J."/>
        </authorList>
    </citation>
    <scope>NUCLEOTIDE SEQUENCE</scope>
    <source>
        <strain evidence="2">SYSU T00b26</strain>
    </source>
</reference>
<dbReference type="Proteomes" id="UP001172738">
    <property type="component" value="Unassembled WGS sequence"/>
</dbReference>
<evidence type="ECO:0000259" key="1">
    <source>
        <dbReference type="SMART" id="SM00900"/>
    </source>
</evidence>
<dbReference type="Pfam" id="PF04205">
    <property type="entry name" value="FMN_bind"/>
    <property type="match status" value="1"/>
</dbReference>
<organism evidence="2 3">
    <name type="scientific">Demequina zhanjiangensis</name>
    <dbReference type="NCBI Taxonomy" id="3051659"/>
    <lineage>
        <taxon>Bacteria</taxon>
        <taxon>Bacillati</taxon>
        <taxon>Actinomycetota</taxon>
        <taxon>Actinomycetes</taxon>
        <taxon>Micrococcales</taxon>
        <taxon>Demequinaceae</taxon>
        <taxon>Demequina</taxon>
    </lineage>
</organism>
<gene>
    <name evidence="2" type="ORF">QQX04_11155</name>
</gene>
<keyword evidence="3" id="KW-1185">Reference proteome</keyword>
<protein>
    <submittedName>
        <fullName evidence="2">FMN-binding protein</fullName>
    </submittedName>
</protein>
<accession>A0ABT8G348</accession>
<dbReference type="SMART" id="SM00900">
    <property type="entry name" value="FMN_bind"/>
    <property type="match status" value="1"/>
</dbReference>
<dbReference type="Gene3D" id="3.90.1010.20">
    <property type="match status" value="1"/>
</dbReference>
<evidence type="ECO:0000313" key="3">
    <source>
        <dbReference type="Proteomes" id="UP001172738"/>
    </source>
</evidence>
<comment type="caution">
    <text evidence="2">The sequence shown here is derived from an EMBL/GenBank/DDBJ whole genome shotgun (WGS) entry which is preliminary data.</text>
</comment>
<dbReference type="RefSeq" id="WP_301129186.1">
    <property type="nucleotide sequence ID" value="NZ_JAUHPV010000006.1"/>
</dbReference>